<feature type="compositionally biased region" description="Acidic residues" evidence="2">
    <location>
        <begin position="354"/>
        <end position="364"/>
    </location>
</feature>
<dbReference type="PANTHER" id="PTHR48081">
    <property type="entry name" value="AB HYDROLASE SUPERFAMILY PROTEIN C4A8.06C"/>
    <property type="match status" value="1"/>
</dbReference>
<evidence type="ECO:0000256" key="2">
    <source>
        <dbReference type="SAM" id="MobiDB-lite"/>
    </source>
</evidence>
<dbReference type="STRING" id="1284197.S8BQF7"/>
<evidence type="ECO:0000313" key="5">
    <source>
        <dbReference type="Proteomes" id="UP000015100"/>
    </source>
</evidence>
<organism evidence="4 5">
    <name type="scientific">Dactylellina haptotyla (strain CBS 200.50)</name>
    <name type="common">Nematode-trapping fungus</name>
    <name type="synonym">Monacrosporium haptotylum</name>
    <dbReference type="NCBI Taxonomy" id="1284197"/>
    <lineage>
        <taxon>Eukaryota</taxon>
        <taxon>Fungi</taxon>
        <taxon>Dikarya</taxon>
        <taxon>Ascomycota</taxon>
        <taxon>Pezizomycotina</taxon>
        <taxon>Orbiliomycetes</taxon>
        <taxon>Orbiliales</taxon>
        <taxon>Orbiliaceae</taxon>
        <taxon>Dactylellina</taxon>
    </lineage>
</organism>
<dbReference type="OMA" id="YDRIAVW"/>
<feature type="region of interest" description="Disordered" evidence="2">
    <location>
        <begin position="342"/>
        <end position="364"/>
    </location>
</feature>
<dbReference type="Gene3D" id="3.40.50.1820">
    <property type="entry name" value="alpha/beta hydrolase"/>
    <property type="match status" value="1"/>
</dbReference>
<keyword evidence="1" id="KW-0378">Hydrolase</keyword>
<dbReference type="GO" id="GO:0016787">
    <property type="term" value="F:hydrolase activity"/>
    <property type="evidence" value="ECO:0007669"/>
    <property type="project" value="UniProtKB-KW"/>
</dbReference>
<dbReference type="eggNOG" id="KOG1515">
    <property type="taxonomic scope" value="Eukaryota"/>
</dbReference>
<accession>S8BQF7</accession>
<feature type="domain" description="Alpha/beta hydrolase fold-3" evidence="3">
    <location>
        <begin position="93"/>
        <end position="300"/>
    </location>
</feature>
<dbReference type="EMBL" id="AQGS01000224">
    <property type="protein sequence ID" value="EPS41693.1"/>
    <property type="molecule type" value="Genomic_DNA"/>
</dbReference>
<dbReference type="AlphaFoldDB" id="S8BQF7"/>
<dbReference type="Pfam" id="PF07859">
    <property type="entry name" value="Abhydrolase_3"/>
    <property type="match status" value="1"/>
</dbReference>
<dbReference type="OrthoDB" id="408631at2759"/>
<reference evidence="5" key="2">
    <citation type="submission" date="2013-04" db="EMBL/GenBank/DDBJ databases">
        <title>Genomic mechanisms accounting for the adaptation to parasitism in nematode-trapping fungi.</title>
        <authorList>
            <person name="Ahren D.G."/>
        </authorList>
    </citation>
    <scope>NUCLEOTIDE SEQUENCE [LARGE SCALE GENOMIC DNA]</scope>
    <source>
        <strain evidence="5">CBS 200.50</strain>
    </source>
</reference>
<keyword evidence="5" id="KW-1185">Reference proteome</keyword>
<evidence type="ECO:0000256" key="1">
    <source>
        <dbReference type="ARBA" id="ARBA00022801"/>
    </source>
</evidence>
<dbReference type="Proteomes" id="UP000015100">
    <property type="component" value="Unassembled WGS sequence"/>
</dbReference>
<dbReference type="InterPro" id="IPR050300">
    <property type="entry name" value="GDXG_lipolytic_enzyme"/>
</dbReference>
<comment type="caution">
    <text evidence="4">The sequence shown here is derived from an EMBL/GenBank/DDBJ whole genome shotgun (WGS) entry which is preliminary data.</text>
</comment>
<dbReference type="InterPro" id="IPR013094">
    <property type="entry name" value="AB_hydrolase_3"/>
</dbReference>
<reference evidence="4 5" key="1">
    <citation type="journal article" date="2013" name="PLoS Genet.">
        <title>Genomic mechanisms accounting for the adaptation to parasitism in nematode-trapping fungi.</title>
        <authorList>
            <person name="Meerupati T."/>
            <person name="Andersson K.M."/>
            <person name="Friman E."/>
            <person name="Kumar D."/>
            <person name="Tunlid A."/>
            <person name="Ahren D."/>
        </authorList>
    </citation>
    <scope>NUCLEOTIDE SEQUENCE [LARGE SCALE GENOMIC DNA]</scope>
    <source>
        <strain evidence="4 5">CBS 200.50</strain>
    </source>
</reference>
<dbReference type="PANTHER" id="PTHR48081:SF8">
    <property type="entry name" value="ALPHA_BETA HYDROLASE FOLD-3 DOMAIN-CONTAINING PROTEIN-RELATED"/>
    <property type="match status" value="1"/>
</dbReference>
<name>S8BQF7_DACHA</name>
<dbReference type="SUPFAM" id="SSF53474">
    <property type="entry name" value="alpha/beta-Hydrolases"/>
    <property type="match status" value="1"/>
</dbReference>
<sequence>MPTVFPPPPVLTRLKYLLRLLWMNNFVKFYLFLRRLHRVGYYKDKPTLTLSVPQRLLPSYWSPSALEIYLPKSYPSHTSSATSQPTKRLPLLIDIHGGGWCVGHPVLDSQFNRYLSDATNCIVVALAYRKSPYVQWPTQVRELTALVTALLQDDRITHLYDPSRVAIAGFSAGGNLSTVLAIQPEFQHKIQTIVPIYPIMDFTQTTEAKLATRPAHAPPDVLRHMGNWFSYGYIPLGTDREDPNLSPLFAKPESLPENIYLVGCEYDMLNADAIKFYDKFKDVKKNMVYEEIKTVKHGFTHQSIPRMDPKENERLDRITFALYDRIAVWLLKIWGEEKELVEEQEDTPAKETGDGELGDDIVIV</sequence>
<evidence type="ECO:0000313" key="4">
    <source>
        <dbReference type="EMBL" id="EPS41693.1"/>
    </source>
</evidence>
<gene>
    <name evidence="4" type="ORF">H072_4409</name>
</gene>
<protein>
    <recommendedName>
        <fullName evidence="3">Alpha/beta hydrolase fold-3 domain-containing protein</fullName>
    </recommendedName>
</protein>
<proteinExistence type="predicted"/>
<dbReference type="InterPro" id="IPR029058">
    <property type="entry name" value="AB_hydrolase_fold"/>
</dbReference>
<dbReference type="HOGENOM" id="CLU_012494_3_1_1"/>
<evidence type="ECO:0000259" key="3">
    <source>
        <dbReference type="Pfam" id="PF07859"/>
    </source>
</evidence>